<sequence length="871" mass="95016">MAASVRALDAGSVHRICSGQVVLSLAIAVKELLENAADAHATKIDIKIREYGKTLIEVTDNGSGVHQENFEKIALKHYTSKLQDFDDLESVMTFGFRGEALSSLCAISELSVVTSDNDEGWGHALVYNSDGVLVSQERVARERGTTVSIKNLFQTLPVRQQEFHKNCKREFAKLVQMLQAYCMVRPDIAFRLTHIPNAGSNRQSDLVRTNGDSTLEAVLRHIFGKKQLDALVPFTADVAETEWSIKGFVSKPLPGCGKSASDRQFISINKRPCNLTKVARAVNDAFHTLNKAQYPFLVLDITLHAAAKVFGIFDELFSPPQMPTQSVDVNVTPDKRTILVQRENQLSDAIRAHMLTVFEPFAGHYGLNEQLAFLPDVPPSATAKTSSSARSKRSAAERRATASLDQFLHRPVAAAPGGSGEVEENDASLMDESDEEEQADEAVQATPPGTANGLADAALSTVSPKDILDHETPTVDHAIVHASPEHNGGCCHGSGHELGRSPSTGPVSANELSPAVFCCEVENCRKFAKPLGSAALLRAHYMSRHRGVSLPAALTVEQAAPLPDPLLARLEEPAPVQETGYGDLPLVLTDASQEVTSLDAVAALATCPRPPARRVCLAQPLSSQSASSASSKEAPSQASQEASRAFHARIDRNANNAAEAELARQISKEDFLRMRIIGQFNLGFIIARLGRDLFIIDQHATDEKYNFERLSKSTKIQQQRLIQGKALRLPAVQEMTLIDHEEIFKQNGFEFVVDEGAPPTKKVKLTAIPHSKHVEFGQEDIEEMLALLLERPGVFVQPSRLRAMLASRACRSSIMVGKALKVAEMAEVVQHMSQLEHPWNCPHGRPTMRHLVNLDRIPGQPATSARPSSNT</sequence>
<dbReference type="InterPro" id="IPR036890">
    <property type="entry name" value="HATPase_C_sf"/>
</dbReference>
<dbReference type="Pfam" id="PF01119">
    <property type="entry name" value="DNA_mis_repair"/>
    <property type="match status" value="1"/>
</dbReference>
<feature type="domain" description="MutL C-terminal dimerisation" evidence="4">
    <location>
        <begin position="676"/>
        <end position="820"/>
    </location>
</feature>
<dbReference type="InParanoid" id="A9V3R9"/>
<dbReference type="SUPFAM" id="SSF118116">
    <property type="entry name" value="DNA mismatch repair protein MutL"/>
    <property type="match status" value="1"/>
</dbReference>
<dbReference type="Gene3D" id="3.30.1370.100">
    <property type="entry name" value="MutL, C-terminal domain, regulatory subdomain"/>
    <property type="match status" value="1"/>
</dbReference>
<gene>
    <name evidence="6" type="ORF">MONBRDRAFT_26866</name>
</gene>
<comment type="similarity">
    <text evidence="1">Belongs to the DNA mismatch repair MutL/HexB family.</text>
</comment>
<dbReference type="Pfam" id="PF13589">
    <property type="entry name" value="HATPase_c_3"/>
    <property type="match status" value="1"/>
</dbReference>
<organism evidence="6 7">
    <name type="scientific">Monosiga brevicollis</name>
    <name type="common">Choanoflagellate</name>
    <dbReference type="NCBI Taxonomy" id="81824"/>
    <lineage>
        <taxon>Eukaryota</taxon>
        <taxon>Choanoflagellata</taxon>
        <taxon>Craspedida</taxon>
        <taxon>Salpingoecidae</taxon>
        <taxon>Monosiga</taxon>
    </lineage>
</organism>
<dbReference type="STRING" id="81824.A9V3R9"/>
<dbReference type="InterPro" id="IPR014790">
    <property type="entry name" value="MutL_C"/>
</dbReference>
<dbReference type="Gene3D" id="3.30.230.10">
    <property type="match status" value="1"/>
</dbReference>
<evidence type="ECO:0000256" key="1">
    <source>
        <dbReference type="ARBA" id="ARBA00006082"/>
    </source>
</evidence>
<dbReference type="InterPro" id="IPR038973">
    <property type="entry name" value="MutL/Mlh/Pms-like"/>
</dbReference>
<dbReference type="InterPro" id="IPR042121">
    <property type="entry name" value="MutL_C_regsub"/>
</dbReference>
<dbReference type="InterPro" id="IPR042120">
    <property type="entry name" value="MutL_C_dimsub"/>
</dbReference>
<reference evidence="6 7" key="1">
    <citation type="journal article" date="2008" name="Nature">
        <title>The genome of the choanoflagellate Monosiga brevicollis and the origin of metazoans.</title>
        <authorList>
            <consortium name="JGI Sequencing"/>
            <person name="King N."/>
            <person name="Westbrook M.J."/>
            <person name="Young S.L."/>
            <person name="Kuo A."/>
            <person name="Abedin M."/>
            <person name="Chapman J."/>
            <person name="Fairclough S."/>
            <person name="Hellsten U."/>
            <person name="Isogai Y."/>
            <person name="Letunic I."/>
            <person name="Marr M."/>
            <person name="Pincus D."/>
            <person name="Putnam N."/>
            <person name="Rokas A."/>
            <person name="Wright K.J."/>
            <person name="Zuzow R."/>
            <person name="Dirks W."/>
            <person name="Good M."/>
            <person name="Goodstein D."/>
            <person name="Lemons D."/>
            <person name="Li W."/>
            <person name="Lyons J.B."/>
            <person name="Morris A."/>
            <person name="Nichols S."/>
            <person name="Richter D.J."/>
            <person name="Salamov A."/>
            <person name="Bork P."/>
            <person name="Lim W.A."/>
            <person name="Manning G."/>
            <person name="Miller W.T."/>
            <person name="McGinnis W."/>
            <person name="Shapiro H."/>
            <person name="Tjian R."/>
            <person name="Grigoriev I.V."/>
            <person name="Rokhsar D."/>
        </authorList>
    </citation>
    <scope>NUCLEOTIDE SEQUENCE [LARGE SCALE GENOMIC DNA]</scope>
    <source>
        <strain evidence="7">MX1 / ATCC 50154</strain>
    </source>
</reference>
<dbReference type="Proteomes" id="UP000001357">
    <property type="component" value="Unassembled WGS sequence"/>
</dbReference>
<evidence type="ECO:0000259" key="4">
    <source>
        <dbReference type="SMART" id="SM00853"/>
    </source>
</evidence>
<proteinExistence type="inferred from homology"/>
<evidence type="ECO:0000259" key="5">
    <source>
        <dbReference type="SMART" id="SM01340"/>
    </source>
</evidence>
<dbReference type="FunCoup" id="A9V3R9">
    <property type="interactions" value="1547"/>
</dbReference>
<feature type="region of interest" description="Disordered" evidence="3">
    <location>
        <begin position="379"/>
        <end position="455"/>
    </location>
</feature>
<dbReference type="Pfam" id="PF08676">
    <property type="entry name" value="MutL_C"/>
    <property type="match status" value="1"/>
</dbReference>
<dbReference type="InterPro" id="IPR013507">
    <property type="entry name" value="DNA_mismatch_S5_2-like"/>
</dbReference>
<dbReference type="GO" id="GO:0006298">
    <property type="term" value="P:mismatch repair"/>
    <property type="evidence" value="ECO:0000318"/>
    <property type="project" value="GO_Central"/>
</dbReference>
<feature type="compositionally biased region" description="Acidic residues" evidence="3">
    <location>
        <begin position="421"/>
        <end position="440"/>
    </location>
</feature>
<dbReference type="PROSITE" id="PS00058">
    <property type="entry name" value="DNA_MISMATCH_REPAIR_1"/>
    <property type="match status" value="1"/>
</dbReference>
<dbReference type="SUPFAM" id="SSF54211">
    <property type="entry name" value="Ribosomal protein S5 domain 2-like"/>
    <property type="match status" value="1"/>
</dbReference>
<dbReference type="SMART" id="SM01340">
    <property type="entry name" value="DNA_mis_repair"/>
    <property type="match status" value="1"/>
</dbReference>
<protein>
    <submittedName>
        <fullName evidence="6">Uncharacterized protein</fullName>
    </submittedName>
</protein>
<evidence type="ECO:0000313" key="6">
    <source>
        <dbReference type="EMBL" id="EDQ87753.1"/>
    </source>
</evidence>
<dbReference type="GO" id="GO:0032389">
    <property type="term" value="C:MutLalpha complex"/>
    <property type="evidence" value="ECO:0000318"/>
    <property type="project" value="GO_Central"/>
</dbReference>
<dbReference type="InterPro" id="IPR014762">
    <property type="entry name" value="DNA_mismatch_repair_CS"/>
</dbReference>
<dbReference type="EMBL" id="CH991557">
    <property type="protein sequence ID" value="EDQ87753.1"/>
    <property type="molecule type" value="Genomic_DNA"/>
</dbReference>
<dbReference type="eggNOG" id="KOG1978">
    <property type="taxonomic scope" value="Eukaryota"/>
</dbReference>
<dbReference type="PANTHER" id="PTHR10073:SF52">
    <property type="entry name" value="MISMATCH REPAIR ENDONUCLEASE PMS2"/>
    <property type="match status" value="1"/>
</dbReference>
<dbReference type="InterPro" id="IPR002099">
    <property type="entry name" value="MutL/Mlh/PMS"/>
</dbReference>
<dbReference type="AlphaFoldDB" id="A9V3R9"/>
<keyword evidence="7" id="KW-1185">Reference proteome</keyword>
<evidence type="ECO:0000256" key="2">
    <source>
        <dbReference type="ARBA" id="ARBA00022763"/>
    </source>
</evidence>
<dbReference type="OMA" id="MRPRRMP"/>
<evidence type="ECO:0000313" key="7">
    <source>
        <dbReference type="Proteomes" id="UP000001357"/>
    </source>
</evidence>
<feature type="compositionally biased region" description="Low complexity" evidence="3">
    <location>
        <begin position="380"/>
        <end position="389"/>
    </location>
</feature>
<dbReference type="SUPFAM" id="SSF55874">
    <property type="entry name" value="ATPase domain of HSP90 chaperone/DNA topoisomerase II/histidine kinase"/>
    <property type="match status" value="1"/>
</dbReference>
<evidence type="ECO:0000256" key="3">
    <source>
        <dbReference type="SAM" id="MobiDB-lite"/>
    </source>
</evidence>
<dbReference type="Gene3D" id="3.30.565.10">
    <property type="entry name" value="Histidine kinase-like ATPase, C-terminal domain"/>
    <property type="match status" value="1"/>
</dbReference>
<dbReference type="CDD" id="cd16926">
    <property type="entry name" value="HATPase_MutL-MLH-PMS-like"/>
    <property type="match status" value="1"/>
</dbReference>
<dbReference type="FunFam" id="3.30.1370.100:FF:000001">
    <property type="entry name" value="Mismatch repair endonuclease pms1, putative"/>
    <property type="match status" value="1"/>
</dbReference>
<dbReference type="SMART" id="SM00853">
    <property type="entry name" value="MutL_C"/>
    <property type="match status" value="1"/>
</dbReference>
<dbReference type="RefSeq" id="XP_001747286.1">
    <property type="nucleotide sequence ID" value="XM_001747234.1"/>
</dbReference>
<dbReference type="PANTHER" id="PTHR10073">
    <property type="entry name" value="DNA MISMATCH REPAIR PROTEIN MLH, PMS, MUTL"/>
    <property type="match status" value="1"/>
</dbReference>
<dbReference type="GO" id="GO:0030983">
    <property type="term" value="F:mismatched DNA binding"/>
    <property type="evidence" value="ECO:0007669"/>
    <property type="project" value="InterPro"/>
</dbReference>
<dbReference type="GeneID" id="5892556"/>
<dbReference type="InterPro" id="IPR014721">
    <property type="entry name" value="Ribsml_uS5_D2-typ_fold_subgr"/>
</dbReference>
<feature type="domain" description="DNA mismatch repair protein S5" evidence="5">
    <location>
        <begin position="219"/>
        <end position="359"/>
    </location>
</feature>
<accession>A9V3R9</accession>
<dbReference type="NCBIfam" id="TIGR00585">
    <property type="entry name" value="mutl"/>
    <property type="match status" value="1"/>
</dbReference>
<dbReference type="Gene3D" id="3.30.1540.20">
    <property type="entry name" value="MutL, C-terminal domain, dimerisation subdomain"/>
    <property type="match status" value="1"/>
</dbReference>
<dbReference type="GO" id="GO:0005524">
    <property type="term" value="F:ATP binding"/>
    <property type="evidence" value="ECO:0007669"/>
    <property type="project" value="InterPro"/>
</dbReference>
<dbReference type="InterPro" id="IPR037198">
    <property type="entry name" value="MutL_C_sf"/>
</dbReference>
<dbReference type="GO" id="GO:0140664">
    <property type="term" value="F:ATP-dependent DNA damage sensor activity"/>
    <property type="evidence" value="ECO:0007669"/>
    <property type="project" value="InterPro"/>
</dbReference>
<name>A9V3R9_MONBE</name>
<dbReference type="FunFam" id="3.30.565.10:FF:000014">
    <property type="entry name" value="Mismatch repair endonuclease pms1, putative"/>
    <property type="match status" value="1"/>
</dbReference>
<dbReference type="GO" id="GO:0016887">
    <property type="term" value="F:ATP hydrolysis activity"/>
    <property type="evidence" value="ECO:0000318"/>
    <property type="project" value="GO_Central"/>
</dbReference>
<dbReference type="KEGG" id="mbr:MONBRDRAFT_26866"/>
<dbReference type="CDD" id="cd03484">
    <property type="entry name" value="MutL_Trans_hPMS_2_like"/>
    <property type="match status" value="1"/>
</dbReference>
<keyword evidence="2" id="KW-0227">DNA damage</keyword>
<dbReference type="InterPro" id="IPR020568">
    <property type="entry name" value="Ribosomal_Su5_D2-typ_SF"/>
</dbReference>